<comment type="caution">
    <text evidence="6">The sequence shown here is derived from an EMBL/GenBank/DDBJ whole genome shotgun (WGS) entry which is preliminary data.</text>
</comment>
<reference evidence="6" key="1">
    <citation type="submission" date="2023-06" db="EMBL/GenBank/DDBJ databases">
        <authorList>
            <person name="Delattre M."/>
        </authorList>
    </citation>
    <scope>NUCLEOTIDE SEQUENCE</scope>
    <source>
        <strain evidence="6">AF72</strain>
    </source>
</reference>
<accession>A0AA36FV55</accession>
<dbReference type="InterPro" id="IPR000327">
    <property type="entry name" value="POU_dom"/>
</dbReference>
<dbReference type="PANTHER" id="PTHR11636:SF137">
    <property type="entry name" value="HOMEOBOX PROTEIN CEH-18"/>
    <property type="match status" value="1"/>
</dbReference>
<proteinExistence type="predicted"/>
<dbReference type="PROSITE" id="PS51179">
    <property type="entry name" value="POU_3"/>
    <property type="match status" value="1"/>
</dbReference>
<keyword evidence="3" id="KW-0371">Homeobox</keyword>
<dbReference type="InterPro" id="IPR050255">
    <property type="entry name" value="POU_domain_TF"/>
</dbReference>
<evidence type="ECO:0000256" key="4">
    <source>
        <dbReference type="ARBA" id="ARBA00023242"/>
    </source>
</evidence>
<dbReference type="GO" id="GO:0000978">
    <property type="term" value="F:RNA polymerase II cis-regulatory region sequence-specific DNA binding"/>
    <property type="evidence" value="ECO:0007669"/>
    <property type="project" value="TreeGrafter"/>
</dbReference>
<dbReference type="Pfam" id="PF00157">
    <property type="entry name" value="Pou"/>
    <property type="match status" value="1"/>
</dbReference>
<dbReference type="PRINTS" id="PR00028">
    <property type="entry name" value="POUDOMAIN"/>
</dbReference>
<dbReference type="GO" id="GO:0030154">
    <property type="term" value="P:cell differentiation"/>
    <property type="evidence" value="ECO:0007669"/>
    <property type="project" value="UniProtKB-ARBA"/>
</dbReference>
<dbReference type="Gene3D" id="1.10.260.40">
    <property type="entry name" value="lambda repressor-like DNA-binding domains"/>
    <property type="match status" value="1"/>
</dbReference>
<dbReference type="GO" id="GO:0005634">
    <property type="term" value="C:nucleus"/>
    <property type="evidence" value="ECO:0007669"/>
    <property type="project" value="UniProtKB-SubCell"/>
</dbReference>
<dbReference type="AlphaFoldDB" id="A0AA36FV55"/>
<feature type="non-terminal residue" evidence="6">
    <location>
        <position position="172"/>
    </location>
</feature>
<dbReference type="PANTHER" id="PTHR11636">
    <property type="entry name" value="POU DOMAIN"/>
    <property type="match status" value="1"/>
</dbReference>
<protein>
    <recommendedName>
        <fullName evidence="5">POU-specific domain-containing protein</fullName>
    </recommendedName>
</protein>
<evidence type="ECO:0000256" key="1">
    <source>
        <dbReference type="ARBA" id="ARBA00004123"/>
    </source>
</evidence>
<dbReference type="SMART" id="SM00352">
    <property type="entry name" value="POU"/>
    <property type="match status" value="1"/>
</dbReference>
<organism evidence="6 7">
    <name type="scientific">Mesorhabditis spiculigera</name>
    <dbReference type="NCBI Taxonomy" id="96644"/>
    <lineage>
        <taxon>Eukaryota</taxon>
        <taxon>Metazoa</taxon>
        <taxon>Ecdysozoa</taxon>
        <taxon>Nematoda</taxon>
        <taxon>Chromadorea</taxon>
        <taxon>Rhabditida</taxon>
        <taxon>Rhabditina</taxon>
        <taxon>Rhabditomorpha</taxon>
        <taxon>Rhabditoidea</taxon>
        <taxon>Rhabditidae</taxon>
        <taxon>Mesorhabditinae</taxon>
        <taxon>Mesorhabditis</taxon>
    </lineage>
</organism>
<comment type="subcellular location">
    <subcellularLocation>
        <location evidence="1">Nucleus</location>
    </subcellularLocation>
</comment>
<dbReference type="SUPFAM" id="SSF47413">
    <property type="entry name" value="lambda repressor-like DNA-binding domains"/>
    <property type="match status" value="1"/>
</dbReference>
<name>A0AA36FV55_9BILA</name>
<dbReference type="InterPro" id="IPR013847">
    <property type="entry name" value="POU"/>
</dbReference>
<evidence type="ECO:0000313" key="7">
    <source>
        <dbReference type="Proteomes" id="UP001177023"/>
    </source>
</evidence>
<evidence type="ECO:0000256" key="2">
    <source>
        <dbReference type="ARBA" id="ARBA00023125"/>
    </source>
</evidence>
<dbReference type="FunFam" id="1.10.260.40:FF:000001">
    <property type="entry name" value="POU domain protein"/>
    <property type="match status" value="1"/>
</dbReference>
<evidence type="ECO:0000256" key="3">
    <source>
        <dbReference type="ARBA" id="ARBA00023155"/>
    </source>
</evidence>
<sequence>MDERPPRVPVTTASEATTTLTPEDMMLRIQDSLAGQLDISQIWAQILAGAQHPLAQPVQHALPQALQLGSTGQSGTVRSSSLETMSRDERIEYEDLEQFAALFKKQRIKCGFTQGDVGQALGRRYGTDFSQTTISRFEAMNLSFKNMCKLRPLLKEWLTDTEQAIANGATVS</sequence>
<dbReference type="InterPro" id="IPR010982">
    <property type="entry name" value="Lambda_DNA-bd_dom_sf"/>
</dbReference>
<keyword evidence="4" id="KW-0539">Nucleus</keyword>
<evidence type="ECO:0000259" key="5">
    <source>
        <dbReference type="PROSITE" id="PS51179"/>
    </source>
</evidence>
<feature type="domain" description="POU-specific" evidence="5">
    <location>
        <begin position="88"/>
        <end position="162"/>
    </location>
</feature>
<gene>
    <name evidence="6" type="ORF">MSPICULIGERA_LOCUS2269</name>
</gene>
<dbReference type="GO" id="GO:0000981">
    <property type="term" value="F:DNA-binding transcription factor activity, RNA polymerase II-specific"/>
    <property type="evidence" value="ECO:0007669"/>
    <property type="project" value="TreeGrafter"/>
</dbReference>
<keyword evidence="2" id="KW-0238">DNA-binding</keyword>
<evidence type="ECO:0000313" key="6">
    <source>
        <dbReference type="EMBL" id="CAJ0562916.1"/>
    </source>
</evidence>
<dbReference type="Proteomes" id="UP001177023">
    <property type="component" value="Unassembled WGS sequence"/>
</dbReference>
<keyword evidence="7" id="KW-1185">Reference proteome</keyword>
<dbReference type="EMBL" id="CATQJA010000669">
    <property type="protein sequence ID" value="CAJ0562916.1"/>
    <property type="molecule type" value="Genomic_DNA"/>
</dbReference>